<dbReference type="Pfam" id="PF14281">
    <property type="entry name" value="PDDEXK_4"/>
    <property type="match status" value="1"/>
</dbReference>
<proteinExistence type="predicted"/>
<evidence type="ECO:0000313" key="1">
    <source>
        <dbReference type="EMBL" id="PLS26301.1"/>
    </source>
</evidence>
<protein>
    <submittedName>
        <fullName evidence="1">PD-(D/E)XK nuclease superfamily</fullName>
    </submittedName>
</protein>
<dbReference type="Proteomes" id="UP000235034">
    <property type="component" value="Unassembled WGS sequence"/>
</dbReference>
<accession>A0A2N5IWH4</accession>
<evidence type="ECO:0000313" key="2">
    <source>
        <dbReference type="Proteomes" id="UP000235034"/>
    </source>
</evidence>
<reference evidence="1 2" key="1">
    <citation type="submission" date="2017-07" db="EMBL/GenBank/DDBJ databases">
        <title>Bifidobacterium novel species.</title>
        <authorList>
            <person name="Lugli G.A."/>
            <person name="Milani C."/>
            <person name="Duranti S."/>
            <person name="Mangifesta M."/>
        </authorList>
    </citation>
    <scope>NUCLEOTIDE SEQUENCE [LARGE SCALE GENOMIC DNA]</scope>
    <source>
        <strain evidence="1 2">77</strain>
    </source>
</reference>
<dbReference type="EMBL" id="NMWT01000028">
    <property type="protein sequence ID" value="PLS26301.1"/>
    <property type="molecule type" value="Genomic_DNA"/>
</dbReference>
<name>A0A2N5IWH4_9BIFI</name>
<sequence>METTQIEVQAMRMLADDDFLALNSRLNRPNIFEAVNLGHAEIRHSAFIAWLADPSNPHGLEDLFLRRLIAELFKENPNRGFASLAADDLTDVNVIRESESNIDLLIRTRDDRLALCLENKVFAGLHDHQLDKYHRYVEGAYGDKRFRLYVFLTPDGHEPPEDECDDSDAWMTFSYPGLAGILESLKPYANERTCICIEDYIDVLKKENIMADDELDELAKKLYARYRDVFDLVNERCSDQSGVEGHLRNLYLEVLNEYRREGLIADCSPMDFTGKYLSFHTKAMDEYLHNDRTRPGTWGNPSDTYHYWVYPPLLKPTINLELGPLGQPDWIIRLMENVRRVAGGKNKPISPHSKYRTPKKITTDIDATDAMNVDDLPDDKDIQGKLRKAIDEMLRFETGILGGLRPSV</sequence>
<keyword evidence="2" id="KW-1185">Reference proteome</keyword>
<organism evidence="1 2">
    <name type="scientific">Bifidobacterium parmae</name>
    <dbReference type="NCBI Taxonomy" id="361854"/>
    <lineage>
        <taxon>Bacteria</taxon>
        <taxon>Bacillati</taxon>
        <taxon>Actinomycetota</taxon>
        <taxon>Actinomycetes</taxon>
        <taxon>Bifidobacteriales</taxon>
        <taxon>Bifidobacteriaceae</taxon>
        <taxon>Bifidobacterium</taxon>
    </lineage>
</organism>
<comment type="caution">
    <text evidence="1">The sequence shown here is derived from an EMBL/GenBank/DDBJ whole genome shotgun (WGS) entry which is preliminary data.</text>
</comment>
<dbReference type="InterPro" id="IPR029470">
    <property type="entry name" value="PDDEXK_4"/>
</dbReference>
<dbReference type="AlphaFoldDB" id="A0A2N5IWH4"/>
<gene>
    <name evidence="1" type="ORF">Uis4E_1876</name>
</gene>